<evidence type="ECO:0000313" key="3">
    <source>
        <dbReference type="EMBL" id="MBM6878530.1"/>
    </source>
</evidence>
<keyword evidence="4" id="KW-1185">Reference proteome</keyword>
<feature type="transmembrane region" description="Helical" evidence="2">
    <location>
        <begin position="105"/>
        <end position="122"/>
    </location>
</feature>
<name>A0ABS2GCU2_9FIRM</name>
<evidence type="ECO:0000313" key="4">
    <source>
        <dbReference type="Proteomes" id="UP000729290"/>
    </source>
</evidence>
<dbReference type="RefSeq" id="WP_205132850.1">
    <property type="nucleotide sequence ID" value="NZ_JACSNT010000003.1"/>
</dbReference>
<evidence type="ECO:0008006" key="5">
    <source>
        <dbReference type="Google" id="ProtNLM"/>
    </source>
</evidence>
<evidence type="ECO:0000256" key="1">
    <source>
        <dbReference type="SAM" id="MobiDB-lite"/>
    </source>
</evidence>
<gene>
    <name evidence="3" type="ORF">H9X83_10245</name>
</gene>
<dbReference type="EMBL" id="JACSNV010000015">
    <property type="protein sequence ID" value="MBM6878530.1"/>
    <property type="molecule type" value="Genomic_DNA"/>
</dbReference>
<organism evidence="3 4">
    <name type="scientific">Anaerotignum lactatifermentans</name>
    <dbReference type="NCBI Taxonomy" id="160404"/>
    <lineage>
        <taxon>Bacteria</taxon>
        <taxon>Bacillati</taxon>
        <taxon>Bacillota</taxon>
        <taxon>Clostridia</taxon>
        <taxon>Lachnospirales</taxon>
        <taxon>Anaerotignaceae</taxon>
        <taxon>Anaerotignum</taxon>
    </lineage>
</organism>
<comment type="caution">
    <text evidence="3">The sequence shown here is derived from an EMBL/GenBank/DDBJ whole genome shotgun (WGS) entry which is preliminary data.</text>
</comment>
<reference evidence="3 4" key="1">
    <citation type="journal article" date="2021" name="Sci. Rep.">
        <title>The distribution of antibiotic resistance genes in chicken gut microbiota commensals.</title>
        <authorList>
            <person name="Juricova H."/>
            <person name="Matiasovicova J."/>
            <person name="Kubasova T."/>
            <person name="Cejkova D."/>
            <person name="Rychlik I."/>
        </authorList>
    </citation>
    <scope>NUCLEOTIDE SEQUENCE [LARGE SCALE GENOMIC DNA]</scope>
    <source>
        <strain evidence="3 4">An431b</strain>
    </source>
</reference>
<feature type="transmembrane region" description="Helical" evidence="2">
    <location>
        <begin position="30"/>
        <end position="62"/>
    </location>
</feature>
<feature type="region of interest" description="Disordered" evidence="1">
    <location>
        <begin position="174"/>
        <end position="194"/>
    </location>
</feature>
<sequence>MRNKKSGLFAFFFSLIPGAGEMYMGFFKQGLSIMGMCVLLGILGSALGIGELLLFVPLLWFYSFFHVHHLRGLPPEEFYAVEDKWPFFSEEDISMTMREEKNRRIGAVVLIIIGVWLLWKVFTDTVMWMMPDFLREAFWEFQNALPRVVIGIVILYVGVCLLRGRKILPEERTAYSQKNAQEEHSAENREQGGE</sequence>
<accession>A0ABS2GCU2</accession>
<keyword evidence="2" id="KW-0812">Transmembrane</keyword>
<evidence type="ECO:0000256" key="2">
    <source>
        <dbReference type="SAM" id="Phobius"/>
    </source>
</evidence>
<keyword evidence="2" id="KW-1133">Transmembrane helix</keyword>
<feature type="transmembrane region" description="Helical" evidence="2">
    <location>
        <begin position="144"/>
        <end position="162"/>
    </location>
</feature>
<keyword evidence="2" id="KW-0472">Membrane</keyword>
<feature type="compositionally biased region" description="Basic and acidic residues" evidence="1">
    <location>
        <begin position="180"/>
        <end position="194"/>
    </location>
</feature>
<dbReference type="Proteomes" id="UP000729290">
    <property type="component" value="Unassembled WGS sequence"/>
</dbReference>
<proteinExistence type="predicted"/>
<protein>
    <recommendedName>
        <fullName evidence="5">TM2 domain-containing protein</fullName>
    </recommendedName>
</protein>